<organism evidence="4 5">
    <name type="scientific">Syntrophothermus lipocalidus (strain DSM 12680 / TGB-C1)</name>
    <dbReference type="NCBI Taxonomy" id="643648"/>
    <lineage>
        <taxon>Bacteria</taxon>
        <taxon>Bacillati</taxon>
        <taxon>Bacillota</taxon>
        <taxon>Clostridia</taxon>
        <taxon>Eubacteriales</taxon>
        <taxon>Syntrophomonadaceae</taxon>
        <taxon>Syntrophothermus</taxon>
    </lineage>
</organism>
<dbReference type="GO" id="GO:0003824">
    <property type="term" value="F:catalytic activity"/>
    <property type="evidence" value="ECO:0007669"/>
    <property type="project" value="InterPro"/>
</dbReference>
<dbReference type="InterPro" id="IPR001119">
    <property type="entry name" value="SLH_dom"/>
</dbReference>
<dbReference type="InterPro" id="IPR051465">
    <property type="entry name" value="Cell_Envelope_Struct_Comp"/>
</dbReference>
<dbReference type="PANTHER" id="PTHR43308:SF5">
    <property type="entry name" value="S-LAYER PROTEIN _ PEPTIDOGLYCAN ENDO-BETA-N-ACETYLGLUCOSAMINIDASE"/>
    <property type="match status" value="1"/>
</dbReference>
<dbReference type="InterPro" id="IPR001330">
    <property type="entry name" value="Prenyltrans"/>
</dbReference>
<dbReference type="Pfam" id="PF00395">
    <property type="entry name" value="SLH"/>
    <property type="match status" value="2"/>
</dbReference>
<dbReference type="RefSeq" id="WP_013174517.1">
    <property type="nucleotide sequence ID" value="NC_014220.1"/>
</dbReference>
<keyword evidence="1" id="KW-0677">Repeat</keyword>
<evidence type="ECO:0000313" key="5">
    <source>
        <dbReference type="Proteomes" id="UP000000378"/>
    </source>
</evidence>
<evidence type="ECO:0000256" key="2">
    <source>
        <dbReference type="SAM" id="SignalP"/>
    </source>
</evidence>
<dbReference type="STRING" id="643648.Slip_0331"/>
<feature type="chain" id="PRO_5039661852" evidence="2">
    <location>
        <begin position="27"/>
        <end position="513"/>
    </location>
</feature>
<reference evidence="5" key="1">
    <citation type="journal article" date="2010" name="Stand. Genomic Sci.">
        <title>Complete genome sequence of Syntrophothermus lipocalidus type strain (TGB-C1T).</title>
        <authorList>
            <consortium name="US DOE Joint Genome Institute (JGI-PGF)"/>
            <person name="Djao O."/>
            <person name="Zhang X."/>
            <person name="Lucas S."/>
            <person name="Lapidus A."/>
            <person name="Glavina Del Rio T."/>
            <person name="Nolan M."/>
            <person name="Tice H."/>
            <person name="Cheng J."/>
            <person name="Han C."/>
            <person name="Tapia R."/>
            <person name="Goodwin L."/>
            <person name="Pitluck S."/>
            <person name="Liolios K."/>
            <person name="Ivanova N."/>
            <person name="Mavromatis K."/>
            <person name="Mikhailova N."/>
            <person name="Ovchinnikova G."/>
            <person name="Pati A."/>
            <person name="Brambilla E."/>
            <person name="Chen A."/>
            <person name="Palaniappan K."/>
            <person name="Land M."/>
            <person name="Hauser L."/>
            <person name="Chang Y."/>
            <person name="Jeffries C."/>
            <person name="Rohde M."/>
            <person name="Sikorski J."/>
            <person name="Spring S."/>
            <person name="Goker M."/>
            <person name="Detter J."/>
            <person name="Woyke T."/>
            <person name="Bristow J."/>
            <person name="Eisen J."/>
            <person name="Markowitz V."/>
            <person name="Hugenholtz P."/>
            <person name="Kyrpides N."/>
            <person name="Klenk H."/>
        </authorList>
    </citation>
    <scope>NUCLEOTIDE SEQUENCE [LARGE SCALE GENOMIC DNA]</scope>
    <source>
        <strain evidence="5">DSM 12680 / TGB-C1</strain>
    </source>
</reference>
<keyword evidence="2" id="KW-0732">Signal</keyword>
<feature type="signal peptide" evidence="2">
    <location>
        <begin position="1"/>
        <end position="26"/>
    </location>
</feature>
<evidence type="ECO:0000259" key="3">
    <source>
        <dbReference type="PROSITE" id="PS51272"/>
    </source>
</evidence>
<dbReference type="eggNOG" id="COG2373">
    <property type="taxonomic scope" value="Bacteria"/>
</dbReference>
<dbReference type="PANTHER" id="PTHR43308">
    <property type="entry name" value="OUTER MEMBRANE PROTEIN ALPHA-RELATED"/>
    <property type="match status" value="1"/>
</dbReference>
<dbReference type="Pfam" id="PF00432">
    <property type="entry name" value="Prenyltrans"/>
    <property type="match status" value="2"/>
</dbReference>
<dbReference type="OrthoDB" id="411361at2"/>
<dbReference type="KEGG" id="slp:Slip_0331"/>
<dbReference type="InterPro" id="IPR008930">
    <property type="entry name" value="Terpenoid_cyclase/PrenylTrfase"/>
</dbReference>
<dbReference type="AlphaFoldDB" id="D7CK01"/>
<evidence type="ECO:0000313" key="4">
    <source>
        <dbReference type="EMBL" id="ADI01115.1"/>
    </source>
</evidence>
<gene>
    <name evidence="4" type="ordered locus">Slip_0331</name>
</gene>
<evidence type="ECO:0000256" key="1">
    <source>
        <dbReference type="ARBA" id="ARBA00022737"/>
    </source>
</evidence>
<reference evidence="4 5" key="2">
    <citation type="journal article" date="2010" name="Stand. Genomic Sci.">
        <title>Complete genome sequence of Syntrophothermus lipocalidus type strain (TGB-C1).</title>
        <authorList>
            <person name="Djao O.D."/>
            <person name="Zhang X."/>
            <person name="Lucas S."/>
            <person name="Lapidus A."/>
            <person name="Del Rio T.G."/>
            <person name="Nolan M."/>
            <person name="Tice H."/>
            <person name="Cheng J.F."/>
            <person name="Han C."/>
            <person name="Tapia R."/>
            <person name="Goodwin L."/>
            <person name="Pitluck S."/>
            <person name="Liolios K."/>
            <person name="Ivanova N."/>
            <person name="Mavromatis K."/>
            <person name="Mikhailova N."/>
            <person name="Ovchinnikova G."/>
            <person name="Pati A."/>
            <person name="Brambilla E."/>
            <person name="Chen A."/>
            <person name="Palaniappan K."/>
            <person name="Land M."/>
            <person name="Hauser L."/>
            <person name="Chang Y.J."/>
            <person name="Jeffries C.D."/>
            <person name="Rohde M."/>
            <person name="Sikorski J."/>
            <person name="Spring S."/>
            <person name="Goker M."/>
            <person name="Detter J.C."/>
            <person name="Woyke T."/>
            <person name="Bristow J."/>
            <person name="Eisen J.A."/>
            <person name="Markowitz V."/>
            <person name="Hugenholtz P."/>
            <person name="Kyrpides N.C."/>
            <person name="Klenk H.P."/>
        </authorList>
    </citation>
    <scope>NUCLEOTIDE SEQUENCE [LARGE SCALE GENOMIC DNA]</scope>
    <source>
        <strain evidence="5">DSM 12680 / TGB-C1</strain>
    </source>
</reference>
<accession>D7CK01</accession>
<dbReference type="EMBL" id="CP002048">
    <property type="protein sequence ID" value="ADI01115.1"/>
    <property type="molecule type" value="Genomic_DNA"/>
</dbReference>
<dbReference type="Proteomes" id="UP000000378">
    <property type="component" value="Chromosome"/>
</dbReference>
<keyword evidence="5" id="KW-1185">Reference proteome</keyword>
<dbReference type="Gene3D" id="1.50.10.20">
    <property type="match status" value="2"/>
</dbReference>
<feature type="domain" description="SLH" evidence="3">
    <location>
        <begin position="341"/>
        <end position="404"/>
    </location>
</feature>
<dbReference type="CDD" id="cd00688">
    <property type="entry name" value="ISOPREN_C2_like"/>
    <property type="match status" value="1"/>
</dbReference>
<proteinExistence type="predicted"/>
<dbReference type="HOGENOM" id="CLU_530932_0_0_9"/>
<feature type="domain" description="SLH" evidence="3">
    <location>
        <begin position="407"/>
        <end position="466"/>
    </location>
</feature>
<dbReference type="PROSITE" id="PS51272">
    <property type="entry name" value="SLH"/>
    <property type="match status" value="2"/>
</dbReference>
<name>D7CK01_SYNLT</name>
<protein>
    <submittedName>
        <fullName evidence="4">S-layer domain protein</fullName>
    </submittedName>
</protein>
<sequence length="513" mass="54724">MKKKVFAIGLSLALFLVLVSSQAALAGYPVTGSEAASSLARAVQYLHRVQNRDGGFPAKPGGESSQAVTCWVIMALEAAGEDVAGTAWAPSGKSPLDYLETCKDHIQETCDYARLLLALSAAAKDPKYKELDLTEKISSFQQSDGAFFQPGRGEKGMINAHMWSVLALASAGKKIPNQDKAREWLLARQNGDGGFSWLEGYQSDADDTGVALQVLVLLGENPNNSTAVKNALAYIKRCQEDNGGFNCGDAWMASGANAASDAWVIQGLIAAGEDPQGLKWSKNGKNAVTHLLSLQNSDGSFNWKEGLASSPVTMTAYAVTALAGKPFPVNVNYWKQSKSESKSVFSDLTPEYWAYDSIMKLVQVKALGGYPDGSFRPENRVTRAELAVFLYRGLGLEEAESKASNGFADVPKNYWAGQAIAAVVSKGYMKGKPGGLFDPNGKITGAELASILARALPPDKAGSVTAGPYWYSASVEAARKNGLLYPDFQAALPATRAQCAYSIAQLRNVLGMK</sequence>
<dbReference type="eggNOG" id="COG1657">
    <property type="taxonomic scope" value="Bacteria"/>
</dbReference>
<dbReference type="SUPFAM" id="SSF48239">
    <property type="entry name" value="Terpenoid cyclases/Protein prenyltransferases"/>
    <property type="match status" value="2"/>
</dbReference>